<dbReference type="AlphaFoldDB" id="A0A6N6VFZ4"/>
<name>A0A6N6VFZ4_9HYPH</name>
<comment type="catalytic activity">
    <reaction evidence="12">
        <text>ADP-D-ribose + H2O = D-ribose 5-phosphate + AMP + 2 H(+)</text>
        <dbReference type="Rhea" id="RHEA:10412"/>
        <dbReference type="ChEBI" id="CHEBI:15377"/>
        <dbReference type="ChEBI" id="CHEBI:15378"/>
        <dbReference type="ChEBI" id="CHEBI:57967"/>
        <dbReference type="ChEBI" id="CHEBI:78346"/>
        <dbReference type="ChEBI" id="CHEBI:456215"/>
        <dbReference type="EC" id="3.6.1.13"/>
    </reaction>
</comment>
<dbReference type="InterPro" id="IPR004385">
    <property type="entry name" value="NDP_pyrophosphatase"/>
</dbReference>
<dbReference type="GO" id="GO:0019144">
    <property type="term" value="F:ADP-sugar diphosphatase activity"/>
    <property type="evidence" value="ECO:0007669"/>
    <property type="project" value="TreeGrafter"/>
</dbReference>
<dbReference type="GO" id="GO:0006753">
    <property type="term" value="P:nucleoside phosphate metabolic process"/>
    <property type="evidence" value="ECO:0007669"/>
    <property type="project" value="TreeGrafter"/>
</dbReference>
<comment type="similarity">
    <text evidence="2">Belongs to the Nudix hydrolase family. NudF subfamily.</text>
</comment>
<evidence type="ECO:0000256" key="2">
    <source>
        <dbReference type="ARBA" id="ARBA00007482"/>
    </source>
</evidence>
<dbReference type="NCBIfam" id="TIGR00052">
    <property type="entry name" value="nudix-type nucleoside diphosphatase, YffH/AdpP family"/>
    <property type="match status" value="1"/>
</dbReference>
<accession>A0A6N6VFZ4</accession>
<dbReference type="PANTHER" id="PTHR11839">
    <property type="entry name" value="UDP/ADP-SUGAR PYROPHOSPHATASE"/>
    <property type="match status" value="1"/>
</dbReference>
<keyword evidence="16" id="KW-1185">Reference proteome</keyword>
<reference evidence="15 16" key="1">
    <citation type="submission" date="2019-09" db="EMBL/GenBank/DDBJ databases">
        <title>Parvibaculum sedimenti sp. nov., isolated from sediment.</title>
        <authorList>
            <person name="Wang Y."/>
        </authorList>
    </citation>
    <scope>NUCLEOTIDE SEQUENCE [LARGE SCALE GENOMIC DNA]</scope>
    <source>
        <strain evidence="15 16">HXT-9</strain>
    </source>
</reference>
<evidence type="ECO:0000256" key="10">
    <source>
        <dbReference type="ARBA" id="ARBA00030308"/>
    </source>
</evidence>
<dbReference type="EMBL" id="WESC01000009">
    <property type="protein sequence ID" value="KAB7739600.1"/>
    <property type="molecule type" value="Genomic_DNA"/>
</dbReference>
<comment type="caution">
    <text evidence="15">The sequence shown here is derived from an EMBL/GenBank/DDBJ whole genome shotgun (WGS) entry which is preliminary data.</text>
</comment>
<dbReference type="GO" id="GO:0046872">
    <property type="term" value="F:metal ion binding"/>
    <property type="evidence" value="ECO:0007669"/>
    <property type="project" value="UniProtKB-KW"/>
</dbReference>
<dbReference type="RefSeq" id="WP_152216409.1">
    <property type="nucleotide sequence ID" value="NZ_JBAQYD010000203.1"/>
</dbReference>
<protein>
    <recommendedName>
        <fullName evidence="4">ADP-ribose pyrophosphatase</fullName>
        <ecNumber evidence="3">3.6.1.13</ecNumber>
    </recommendedName>
    <alternativeName>
        <fullName evidence="9">ADP-ribose diphosphatase</fullName>
    </alternativeName>
    <alternativeName>
        <fullName evidence="11">ADP-ribose phosphohydrolase</fullName>
    </alternativeName>
    <alternativeName>
        <fullName evidence="10">Adenosine diphosphoribose pyrophosphatase</fullName>
    </alternativeName>
</protein>
<dbReference type="Pfam" id="PF00293">
    <property type="entry name" value="NUDIX"/>
    <property type="match status" value="1"/>
</dbReference>
<evidence type="ECO:0000256" key="5">
    <source>
        <dbReference type="ARBA" id="ARBA00022723"/>
    </source>
</evidence>
<evidence type="ECO:0000313" key="15">
    <source>
        <dbReference type="EMBL" id="KAB7739600.1"/>
    </source>
</evidence>
<evidence type="ECO:0000256" key="1">
    <source>
        <dbReference type="ARBA" id="ARBA00001946"/>
    </source>
</evidence>
<gene>
    <name evidence="15" type="ORF">F2P47_10970</name>
</gene>
<dbReference type="SUPFAM" id="SSF55811">
    <property type="entry name" value="Nudix"/>
    <property type="match status" value="1"/>
</dbReference>
<sequence length="204" mass="22716">MEDRLIPTPRTLDDVEIRSRETIGQGWGKLERFTFRHRRFDGTWSDVVTRDMYTIAEVAMVIPYDPALDAVVLIEQFRTCGLVWNEATWLFEAVAGIVDPGETPPQVAKREALEEADCAIGEPVLIGKLFSSPGGYGERTYVYAAKADLSGIGGVHGLAHEHEDIRAVVVPLAEALRATEDGRIRDAKTFLMIQWLAANRAKFT</sequence>
<dbReference type="InterPro" id="IPR015797">
    <property type="entry name" value="NUDIX_hydrolase-like_dom_sf"/>
</dbReference>
<comment type="function">
    <text evidence="8">Acts on ADP-mannose and ADP-glucose as well as ADP-ribose. Prevents glycogen biosynthesis. The reaction catalyzed by this enzyme is a limiting step of the gluconeogenic process.</text>
</comment>
<evidence type="ECO:0000256" key="6">
    <source>
        <dbReference type="ARBA" id="ARBA00022801"/>
    </source>
</evidence>
<organism evidence="15 16">
    <name type="scientific">Parvibaculum sedimenti</name>
    <dbReference type="NCBI Taxonomy" id="2608632"/>
    <lineage>
        <taxon>Bacteria</taxon>
        <taxon>Pseudomonadati</taxon>
        <taxon>Pseudomonadota</taxon>
        <taxon>Alphaproteobacteria</taxon>
        <taxon>Hyphomicrobiales</taxon>
        <taxon>Parvibaculaceae</taxon>
        <taxon>Parvibaculum</taxon>
    </lineage>
</organism>
<comment type="cofactor">
    <cofactor evidence="1 13">
        <name>Mg(2+)</name>
        <dbReference type="ChEBI" id="CHEBI:18420"/>
    </cofactor>
</comment>
<feature type="binding site" evidence="13">
    <location>
        <position position="95"/>
    </location>
    <ligand>
        <name>Mg(2+)</name>
        <dbReference type="ChEBI" id="CHEBI:18420"/>
        <label>1</label>
    </ligand>
</feature>
<feature type="binding site" evidence="13">
    <location>
        <position position="163"/>
    </location>
    <ligand>
        <name>Mg(2+)</name>
        <dbReference type="ChEBI" id="CHEBI:18420"/>
        <label>1</label>
    </ligand>
</feature>
<dbReference type="PANTHER" id="PTHR11839:SF5">
    <property type="entry name" value="ADP-RIBOSE PYROPHOSPHATASE"/>
    <property type="match status" value="1"/>
</dbReference>
<feature type="binding site" evidence="13">
    <location>
        <position position="115"/>
    </location>
    <ligand>
        <name>Mg(2+)</name>
        <dbReference type="ChEBI" id="CHEBI:18420"/>
        <label>1</label>
    </ligand>
</feature>
<evidence type="ECO:0000256" key="11">
    <source>
        <dbReference type="ARBA" id="ARBA00033056"/>
    </source>
</evidence>
<dbReference type="GO" id="GO:0005829">
    <property type="term" value="C:cytosol"/>
    <property type="evidence" value="ECO:0007669"/>
    <property type="project" value="TreeGrafter"/>
</dbReference>
<evidence type="ECO:0000256" key="3">
    <source>
        <dbReference type="ARBA" id="ARBA00012453"/>
    </source>
</evidence>
<evidence type="ECO:0000256" key="9">
    <source>
        <dbReference type="ARBA" id="ARBA00030162"/>
    </source>
</evidence>
<keyword evidence="6" id="KW-0378">Hydrolase</keyword>
<evidence type="ECO:0000256" key="7">
    <source>
        <dbReference type="ARBA" id="ARBA00022842"/>
    </source>
</evidence>
<evidence type="ECO:0000259" key="14">
    <source>
        <dbReference type="PROSITE" id="PS51462"/>
    </source>
</evidence>
<keyword evidence="5 13" id="KW-0479">Metal-binding</keyword>
<evidence type="ECO:0000256" key="4">
    <source>
        <dbReference type="ARBA" id="ARBA00013297"/>
    </source>
</evidence>
<dbReference type="Gene3D" id="3.90.79.10">
    <property type="entry name" value="Nucleoside Triphosphate Pyrophosphohydrolase"/>
    <property type="match status" value="1"/>
</dbReference>
<dbReference type="InterPro" id="IPR000086">
    <property type="entry name" value="NUDIX_hydrolase_dom"/>
</dbReference>
<dbReference type="PROSITE" id="PS51462">
    <property type="entry name" value="NUDIX"/>
    <property type="match status" value="1"/>
</dbReference>
<dbReference type="Proteomes" id="UP000468901">
    <property type="component" value="Unassembled WGS sequence"/>
</dbReference>
<evidence type="ECO:0000313" key="16">
    <source>
        <dbReference type="Proteomes" id="UP000468901"/>
    </source>
</evidence>
<evidence type="ECO:0000256" key="13">
    <source>
        <dbReference type="PIRSR" id="PIRSR604385-2"/>
    </source>
</evidence>
<proteinExistence type="inferred from homology"/>
<dbReference type="GO" id="GO:0019693">
    <property type="term" value="P:ribose phosphate metabolic process"/>
    <property type="evidence" value="ECO:0007669"/>
    <property type="project" value="TreeGrafter"/>
</dbReference>
<evidence type="ECO:0000256" key="8">
    <source>
        <dbReference type="ARBA" id="ARBA00025164"/>
    </source>
</evidence>
<dbReference type="GO" id="GO:0047631">
    <property type="term" value="F:ADP-ribose diphosphatase activity"/>
    <property type="evidence" value="ECO:0007669"/>
    <property type="project" value="UniProtKB-EC"/>
</dbReference>
<feature type="binding site" evidence="13">
    <location>
        <position position="111"/>
    </location>
    <ligand>
        <name>Mg(2+)</name>
        <dbReference type="ChEBI" id="CHEBI:18420"/>
        <label>1</label>
    </ligand>
</feature>
<evidence type="ECO:0000256" key="12">
    <source>
        <dbReference type="ARBA" id="ARBA00049546"/>
    </source>
</evidence>
<keyword evidence="7 13" id="KW-0460">Magnesium</keyword>
<dbReference type="EC" id="3.6.1.13" evidence="3"/>
<feature type="domain" description="Nudix hydrolase" evidence="14">
    <location>
        <begin position="54"/>
        <end position="192"/>
    </location>
</feature>
<dbReference type="CDD" id="cd24155">
    <property type="entry name" value="NUDIX_ADPRase"/>
    <property type="match status" value="1"/>
</dbReference>